<dbReference type="InterPro" id="IPR050680">
    <property type="entry name" value="YpeA/RimI_acetyltransf"/>
</dbReference>
<evidence type="ECO:0000256" key="2">
    <source>
        <dbReference type="ARBA" id="ARBA00023315"/>
    </source>
</evidence>
<proteinExistence type="predicted"/>
<dbReference type="Pfam" id="PF00583">
    <property type="entry name" value="Acetyltransf_1"/>
    <property type="match status" value="1"/>
</dbReference>
<dbReference type="AlphaFoldDB" id="A0A2V0PEH7"/>
<protein>
    <recommendedName>
        <fullName evidence="4">N-acetyltransferase domain-containing protein</fullName>
    </recommendedName>
</protein>
<keyword evidence="6" id="KW-1185">Reference proteome</keyword>
<feature type="compositionally biased region" description="Low complexity" evidence="3">
    <location>
        <begin position="47"/>
        <end position="63"/>
    </location>
</feature>
<evidence type="ECO:0000256" key="3">
    <source>
        <dbReference type="SAM" id="MobiDB-lite"/>
    </source>
</evidence>
<dbReference type="PANTHER" id="PTHR43420">
    <property type="entry name" value="ACETYLTRANSFERASE"/>
    <property type="match status" value="1"/>
</dbReference>
<evidence type="ECO:0000313" key="6">
    <source>
        <dbReference type="Proteomes" id="UP000247498"/>
    </source>
</evidence>
<evidence type="ECO:0000313" key="5">
    <source>
        <dbReference type="EMBL" id="GBF95577.1"/>
    </source>
</evidence>
<accession>A0A2V0PEH7</accession>
<feature type="compositionally biased region" description="Low complexity" evidence="3">
    <location>
        <begin position="349"/>
        <end position="370"/>
    </location>
</feature>
<dbReference type="PROSITE" id="PS51186">
    <property type="entry name" value="GNAT"/>
    <property type="match status" value="1"/>
</dbReference>
<organism evidence="5 6">
    <name type="scientific">Raphidocelis subcapitata</name>
    <dbReference type="NCBI Taxonomy" id="307507"/>
    <lineage>
        <taxon>Eukaryota</taxon>
        <taxon>Viridiplantae</taxon>
        <taxon>Chlorophyta</taxon>
        <taxon>core chlorophytes</taxon>
        <taxon>Chlorophyceae</taxon>
        <taxon>CS clade</taxon>
        <taxon>Sphaeropleales</taxon>
        <taxon>Selenastraceae</taxon>
        <taxon>Raphidocelis</taxon>
    </lineage>
</organism>
<dbReference type="Proteomes" id="UP000247498">
    <property type="component" value="Unassembled WGS sequence"/>
</dbReference>
<dbReference type="PANTHER" id="PTHR43420:SF47">
    <property type="entry name" value="N-ACETYLTRANSFERASE DOMAIN-CONTAINING PROTEIN"/>
    <property type="match status" value="1"/>
</dbReference>
<dbReference type="InParanoid" id="A0A2V0PEH7"/>
<evidence type="ECO:0000256" key="1">
    <source>
        <dbReference type="ARBA" id="ARBA00022679"/>
    </source>
</evidence>
<gene>
    <name evidence="5" type="ORF">Rsub_08558</name>
</gene>
<dbReference type="OrthoDB" id="249099at2759"/>
<dbReference type="InterPro" id="IPR000182">
    <property type="entry name" value="GNAT_dom"/>
</dbReference>
<evidence type="ECO:0000259" key="4">
    <source>
        <dbReference type="PROSITE" id="PS51186"/>
    </source>
</evidence>
<feature type="region of interest" description="Disordered" evidence="3">
    <location>
        <begin position="47"/>
        <end position="70"/>
    </location>
</feature>
<keyword evidence="2" id="KW-0012">Acyltransferase</keyword>
<feature type="domain" description="N-acetyltransferase" evidence="4">
    <location>
        <begin position="137"/>
        <end position="310"/>
    </location>
</feature>
<dbReference type="Gene3D" id="3.40.630.30">
    <property type="match status" value="1"/>
</dbReference>
<feature type="region of interest" description="Disordered" evidence="3">
    <location>
        <begin position="338"/>
        <end position="389"/>
    </location>
</feature>
<comment type="caution">
    <text evidence="5">The sequence shown here is derived from an EMBL/GenBank/DDBJ whole genome shotgun (WGS) entry which is preliminary data.</text>
</comment>
<feature type="compositionally biased region" description="Gly residues" evidence="3">
    <location>
        <begin position="338"/>
        <end position="348"/>
    </location>
</feature>
<name>A0A2V0PEH7_9CHLO</name>
<reference evidence="5 6" key="1">
    <citation type="journal article" date="2018" name="Sci. Rep.">
        <title>Raphidocelis subcapitata (=Pseudokirchneriella subcapitata) provides an insight into genome evolution and environmental adaptations in the Sphaeropleales.</title>
        <authorList>
            <person name="Suzuki S."/>
            <person name="Yamaguchi H."/>
            <person name="Nakajima N."/>
            <person name="Kawachi M."/>
        </authorList>
    </citation>
    <scope>NUCLEOTIDE SEQUENCE [LARGE SCALE GENOMIC DNA]</scope>
    <source>
        <strain evidence="5 6">NIES-35</strain>
    </source>
</reference>
<keyword evidence="1" id="KW-0808">Transferase</keyword>
<dbReference type="InterPro" id="IPR016181">
    <property type="entry name" value="Acyl_CoA_acyltransferase"/>
</dbReference>
<dbReference type="GO" id="GO:0016747">
    <property type="term" value="F:acyltransferase activity, transferring groups other than amino-acyl groups"/>
    <property type="evidence" value="ECO:0007669"/>
    <property type="project" value="InterPro"/>
</dbReference>
<dbReference type="EMBL" id="BDRX01000066">
    <property type="protein sequence ID" value="GBF95577.1"/>
    <property type="molecule type" value="Genomic_DNA"/>
</dbReference>
<sequence>MIAKSAPSSCGWRARLACPHPVAAAAAAAAARPTWAAAHRAARRGACRAAGSSGSGTSSSDSGEWSEPPRWRVRRAKRADAEAVAEICAQSFASTALPGLPDTPFLREVEGRYAVSIRREVVQKLLAALDSKAKAALECRTYRRERDTAMLRAQIAALQGLPAVFPTDSPQSLRAQQRWRRCRQFTCLLAEDADTGRAAGCCFVSVSQPEAALPPPFPSAAPQRAYVANFAVVPPARRRGAARALLAAAVRTADLWGEASVWLHVGTANEAARALYASAGFAPVRGSVGTQLSNAIPGPWSQTLMARALAGGGGVARWAAALEAGMREEAAAAAALRGAGGRGSGGGSSSSRADGGIDSSSGSSQSSGGAYRWQALVAEEQQRGSDGPA</sequence>
<dbReference type="SUPFAM" id="SSF55729">
    <property type="entry name" value="Acyl-CoA N-acyltransferases (Nat)"/>
    <property type="match status" value="1"/>
</dbReference>